<dbReference type="PANTHER" id="PTHR11188">
    <property type="entry name" value="ARRESTIN DOMAIN CONTAINING PROTEIN"/>
    <property type="match status" value="1"/>
</dbReference>
<protein>
    <recommendedName>
        <fullName evidence="3">Arrestin C-terminal-like domain-containing protein</fullName>
    </recommendedName>
</protein>
<evidence type="ECO:0000256" key="1">
    <source>
        <dbReference type="ARBA" id="ARBA00005298"/>
    </source>
</evidence>
<comment type="caution">
    <text evidence="4">The sequence shown here is derived from an EMBL/GenBank/DDBJ whole genome shotgun (WGS) entry which is preliminary data.</text>
</comment>
<evidence type="ECO:0000256" key="2">
    <source>
        <dbReference type="SAM" id="MobiDB-lite"/>
    </source>
</evidence>
<keyword evidence="5" id="KW-1185">Reference proteome</keyword>
<dbReference type="InterPro" id="IPR011022">
    <property type="entry name" value="Arrestin_C-like"/>
</dbReference>
<dbReference type="Pfam" id="PF02752">
    <property type="entry name" value="Arrestin_C"/>
    <property type="match status" value="1"/>
</dbReference>
<proteinExistence type="inferred from homology"/>
<evidence type="ECO:0000313" key="4">
    <source>
        <dbReference type="EMBL" id="CAL8123568.1"/>
    </source>
</evidence>
<feature type="domain" description="Arrestin C-terminal-like" evidence="3">
    <location>
        <begin position="192"/>
        <end position="322"/>
    </location>
</feature>
<feature type="compositionally biased region" description="Polar residues" evidence="2">
    <location>
        <begin position="363"/>
        <end position="378"/>
    </location>
</feature>
<feature type="region of interest" description="Disordered" evidence="2">
    <location>
        <begin position="363"/>
        <end position="385"/>
    </location>
</feature>
<dbReference type="PANTHER" id="PTHR11188:SF176">
    <property type="entry name" value="ARRESTIN DOMAIN-CONTAINING PROTEIN 1"/>
    <property type="match status" value="1"/>
</dbReference>
<comment type="similarity">
    <text evidence="1">Belongs to the arrestin family.</text>
</comment>
<dbReference type="Pfam" id="PF00339">
    <property type="entry name" value="Arrestin_N"/>
    <property type="match status" value="1"/>
</dbReference>
<dbReference type="Proteomes" id="UP001642540">
    <property type="component" value="Unassembled WGS sequence"/>
</dbReference>
<dbReference type="InterPro" id="IPR050357">
    <property type="entry name" value="Arrestin_domain-protein"/>
</dbReference>
<dbReference type="SUPFAM" id="SSF81296">
    <property type="entry name" value="E set domains"/>
    <property type="match status" value="2"/>
</dbReference>
<reference evidence="4 5" key="1">
    <citation type="submission" date="2024-08" db="EMBL/GenBank/DDBJ databases">
        <authorList>
            <person name="Cucini C."/>
            <person name="Frati F."/>
        </authorList>
    </citation>
    <scope>NUCLEOTIDE SEQUENCE [LARGE SCALE GENOMIC DNA]</scope>
</reference>
<name>A0ABP1RE90_9HEXA</name>
<dbReference type="EMBL" id="CAXLJM020000068">
    <property type="protein sequence ID" value="CAL8123568.1"/>
    <property type="molecule type" value="Genomic_DNA"/>
</dbReference>
<dbReference type="SMART" id="SM01017">
    <property type="entry name" value="Arrestin_C"/>
    <property type="match status" value="1"/>
</dbReference>
<dbReference type="InterPro" id="IPR011021">
    <property type="entry name" value="Arrestin-like_N"/>
</dbReference>
<gene>
    <name evidence="4" type="ORF">ODALV1_LOCUS20239</name>
</gene>
<evidence type="ECO:0000259" key="3">
    <source>
        <dbReference type="SMART" id="SM01017"/>
    </source>
</evidence>
<accession>A0ABP1RE90</accession>
<dbReference type="Gene3D" id="2.60.40.640">
    <property type="match status" value="2"/>
</dbReference>
<dbReference type="InterPro" id="IPR014756">
    <property type="entry name" value="Ig_E-set"/>
</dbReference>
<evidence type="ECO:0000313" key="5">
    <source>
        <dbReference type="Proteomes" id="UP001642540"/>
    </source>
</evidence>
<sequence length="397" mass="45345">MGIMIFIDFENNISTFYPGQTIRGKVTLQNDSDAKTKGLTLTFFGEAEVYWTESTNRSDTVSPFRQQQETSLRRHVQREYRNQETFLCHEILLHGYPEPEKRNEEFIISPGVREYPFAFQLPTCLPSAYSESAFGFVRYIAEAKLSRSMFRYDRTERDFFVNGILDLSFIPRVFEPIGQDKRVELGLWLCCSDEYMTLDLKLERSGFVPGEQVKFSAMILNLSLYPIDQVWATFTQTMQFVTFDRVKTTTTDLLLARYGSRIASKDVMEWNDTFTIPNSIVPTELAGRTIIHVGYSINLHVKPPERHPEIVSAKIIIGTDPCSLHPSAVPPVLETQPNHPGNFVEIFGPVFNPETVSEVPLATASSNNNETKEYNPSLNPFLESEPEEDISLHKLVL</sequence>
<organism evidence="4 5">
    <name type="scientific">Orchesella dallaii</name>
    <dbReference type="NCBI Taxonomy" id="48710"/>
    <lineage>
        <taxon>Eukaryota</taxon>
        <taxon>Metazoa</taxon>
        <taxon>Ecdysozoa</taxon>
        <taxon>Arthropoda</taxon>
        <taxon>Hexapoda</taxon>
        <taxon>Collembola</taxon>
        <taxon>Entomobryomorpha</taxon>
        <taxon>Entomobryoidea</taxon>
        <taxon>Orchesellidae</taxon>
        <taxon>Orchesellinae</taxon>
        <taxon>Orchesella</taxon>
    </lineage>
</organism>
<dbReference type="InterPro" id="IPR014752">
    <property type="entry name" value="Arrestin-like_C"/>
</dbReference>